<keyword evidence="3 5" id="KW-0378">Hydrolase</keyword>
<dbReference type="RefSeq" id="WP_074662980.1">
    <property type="nucleotide sequence ID" value="NZ_MUGV01000021.1"/>
</dbReference>
<dbReference type="PANTHER" id="PTHR46825">
    <property type="entry name" value="D-ALANYL-D-ALANINE-CARBOXYPEPTIDASE/ENDOPEPTIDASE AMPH"/>
    <property type="match status" value="1"/>
</dbReference>
<keyword evidence="8" id="KW-1185">Reference proteome</keyword>
<evidence type="ECO:0000259" key="6">
    <source>
        <dbReference type="Pfam" id="PF00144"/>
    </source>
</evidence>
<dbReference type="Pfam" id="PF00144">
    <property type="entry name" value="Beta-lactamase"/>
    <property type="match status" value="1"/>
</dbReference>
<keyword evidence="4 5" id="KW-0046">Antibiotic resistance</keyword>
<dbReference type="SUPFAM" id="SSF56601">
    <property type="entry name" value="beta-lactamase/transpeptidase-like"/>
    <property type="match status" value="1"/>
</dbReference>
<dbReference type="EMBL" id="MUGV01000021">
    <property type="protein sequence ID" value="OXA78428.1"/>
    <property type="molecule type" value="Genomic_DNA"/>
</dbReference>
<comment type="catalytic activity">
    <reaction evidence="1 5">
        <text>a beta-lactam + H2O = a substituted beta-amino acid</text>
        <dbReference type="Rhea" id="RHEA:20401"/>
        <dbReference type="ChEBI" id="CHEBI:15377"/>
        <dbReference type="ChEBI" id="CHEBI:35627"/>
        <dbReference type="ChEBI" id="CHEBI:140347"/>
        <dbReference type="EC" id="3.5.2.6"/>
    </reaction>
</comment>
<evidence type="ECO:0000313" key="8">
    <source>
        <dbReference type="Proteomes" id="UP000198382"/>
    </source>
</evidence>
<dbReference type="PANTHER" id="PTHR46825:SF8">
    <property type="entry name" value="BETA-LACTAMASE-RELATED"/>
    <property type="match status" value="1"/>
</dbReference>
<accession>A0ABX4BPX0</accession>
<evidence type="ECO:0000256" key="3">
    <source>
        <dbReference type="ARBA" id="ARBA00022801"/>
    </source>
</evidence>
<dbReference type="PROSITE" id="PS00336">
    <property type="entry name" value="BETA_LACTAMASE_C"/>
    <property type="match status" value="1"/>
</dbReference>
<dbReference type="InterPro" id="IPR050491">
    <property type="entry name" value="AmpC-like"/>
</dbReference>
<dbReference type="Gene3D" id="3.40.710.10">
    <property type="entry name" value="DD-peptidase/beta-lactamase superfamily"/>
    <property type="match status" value="1"/>
</dbReference>
<proteinExistence type="inferred from homology"/>
<feature type="domain" description="Beta-lactamase-related" evidence="6">
    <location>
        <begin position="38"/>
        <end position="362"/>
    </location>
</feature>
<evidence type="ECO:0000256" key="4">
    <source>
        <dbReference type="ARBA" id="ARBA00023251"/>
    </source>
</evidence>
<sequence length="378" mass="42877">MKKTGLFIFLLFSVFGVAQSSLKVNINLKSLVDSAANKMVDKPLINSVSIGIVYQGQEFIGHYGELEKGKANVPTNQTIYEIGSLSKTFTGTLVAKAVLENKLKLEDPVQNYLSEDYPNLKYNGHAILIKDLVTHTSGLPKMLPLDVNDLYKDFTNKNTPENINNVLKNYKQKDFLRDLHTVKIDTVSGYKFAYSNAGIELLSMVLEKVYHNKFDVLLTEYLTKNIQMNNTKLSLSKSEQENLAVGYHCDFNEITSQFPALPWGSSANVKATLPDMIKYVNYQLKNNPEIEESHKPLVKFNDEFSSGYCWQIFKNEKLGTEYVHHGGVFRSQCFIYIIPKYNLGIFIITNQSGENTAKEMQDTLNEIFEKIQKNTNNG</sequence>
<evidence type="ECO:0000256" key="1">
    <source>
        <dbReference type="ARBA" id="ARBA00001526"/>
    </source>
</evidence>
<protein>
    <recommendedName>
        <fullName evidence="5">Beta-lactamase</fullName>
        <ecNumber evidence="5">3.5.2.6</ecNumber>
    </recommendedName>
</protein>
<evidence type="ECO:0000313" key="7">
    <source>
        <dbReference type="EMBL" id="OXA78428.1"/>
    </source>
</evidence>
<comment type="similarity">
    <text evidence="2 5">Belongs to the class-C beta-lactamase family.</text>
</comment>
<comment type="caution">
    <text evidence="7">The sequence shown here is derived from an EMBL/GenBank/DDBJ whole genome shotgun (WGS) entry which is preliminary data.</text>
</comment>
<gene>
    <name evidence="7" type="ORF">B0A65_13470</name>
</gene>
<organism evidence="7 8">
    <name type="scientific">Flavobacterium frigidimaris</name>
    <dbReference type="NCBI Taxonomy" id="262320"/>
    <lineage>
        <taxon>Bacteria</taxon>
        <taxon>Pseudomonadati</taxon>
        <taxon>Bacteroidota</taxon>
        <taxon>Flavobacteriia</taxon>
        <taxon>Flavobacteriales</taxon>
        <taxon>Flavobacteriaceae</taxon>
        <taxon>Flavobacterium</taxon>
    </lineage>
</organism>
<name>A0ABX4BPX0_FLAFR</name>
<reference evidence="7 8" key="1">
    <citation type="submission" date="2016-11" db="EMBL/GenBank/DDBJ databases">
        <title>Whole genomes of Flavobacteriaceae.</title>
        <authorList>
            <person name="Stine C."/>
            <person name="Li C."/>
            <person name="Tadesse D."/>
        </authorList>
    </citation>
    <scope>NUCLEOTIDE SEQUENCE [LARGE SCALE GENOMIC DNA]</scope>
    <source>
        <strain evidence="7 8">DSM 15937</strain>
    </source>
</reference>
<dbReference type="InterPro" id="IPR001466">
    <property type="entry name" value="Beta-lactam-related"/>
</dbReference>
<evidence type="ECO:0000256" key="2">
    <source>
        <dbReference type="ARBA" id="ARBA00007840"/>
    </source>
</evidence>
<dbReference type="EC" id="3.5.2.6" evidence="5"/>
<dbReference type="InterPro" id="IPR001586">
    <property type="entry name" value="Beta-lactam_class-C_AS"/>
</dbReference>
<dbReference type="Proteomes" id="UP000198382">
    <property type="component" value="Unassembled WGS sequence"/>
</dbReference>
<dbReference type="InterPro" id="IPR012338">
    <property type="entry name" value="Beta-lactam/transpept-like"/>
</dbReference>
<evidence type="ECO:0000256" key="5">
    <source>
        <dbReference type="RuleBase" id="RU361140"/>
    </source>
</evidence>